<reference evidence="10" key="1">
    <citation type="submission" date="2016-10" db="EMBL/GenBank/DDBJ databases">
        <authorList>
            <person name="Varghese N."/>
            <person name="Submissions S."/>
        </authorList>
    </citation>
    <scope>NUCLEOTIDE SEQUENCE [LARGE SCALE GENOMIC DNA]</scope>
    <source>
        <strain evidence="10">Jip14</strain>
    </source>
</reference>
<keyword evidence="10" id="KW-1185">Reference proteome</keyword>
<keyword evidence="3" id="KW-1003">Cell membrane</keyword>
<evidence type="ECO:0000256" key="4">
    <source>
        <dbReference type="ARBA" id="ARBA00022692"/>
    </source>
</evidence>
<dbReference type="PANTHER" id="PTHR34582">
    <property type="entry name" value="UPF0702 TRANSMEMBRANE PROTEIN YCAP"/>
    <property type="match status" value="1"/>
</dbReference>
<comment type="subcellular location">
    <subcellularLocation>
        <location evidence="1">Cell membrane</location>
        <topology evidence="1">Multi-pass membrane protein</topology>
    </subcellularLocation>
</comment>
<evidence type="ECO:0000256" key="5">
    <source>
        <dbReference type="ARBA" id="ARBA00022989"/>
    </source>
</evidence>
<gene>
    <name evidence="9" type="ORF">SAMN05421740_104142</name>
</gene>
<protein>
    <submittedName>
        <fullName evidence="9">Uncharacterized membrane protein YcaP, DUF421 family</fullName>
    </submittedName>
</protein>
<proteinExistence type="inferred from homology"/>
<keyword evidence="4 7" id="KW-0812">Transmembrane</keyword>
<feature type="transmembrane region" description="Helical" evidence="7">
    <location>
        <begin position="46"/>
        <end position="65"/>
    </location>
</feature>
<dbReference type="EMBL" id="FNZR01000004">
    <property type="protein sequence ID" value="SEL28430.1"/>
    <property type="molecule type" value="Genomic_DNA"/>
</dbReference>
<evidence type="ECO:0000256" key="1">
    <source>
        <dbReference type="ARBA" id="ARBA00004651"/>
    </source>
</evidence>
<sequence>MDWERIFLYDVDGQFALEVVLRTTIMFIVVMAVLRLSGKRGVRQLSVFELAIILSLGSAAGDPMFYDDVAIVPTVLVCATAIGLYRLITWLMTKDERFERLLEGQPVYIVEDSVLIIKDDAKDSLSKDEFFAELRDKGVEHLGQVRAAILETNGSMSVFFYPEDEVKYGLPILPRAYREHVDHIKQEGLYACIYCGTLQQLAPGSHHCSRCDHHEWVQAINSKRVS</sequence>
<evidence type="ECO:0000259" key="8">
    <source>
        <dbReference type="Pfam" id="PF04239"/>
    </source>
</evidence>
<name>A0A1H7NXU3_9SPHI</name>
<feature type="transmembrane region" description="Helical" evidence="7">
    <location>
        <begin position="15"/>
        <end position="34"/>
    </location>
</feature>
<dbReference type="Proteomes" id="UP000198916">
    <property type="component" value="Unassembled WGS sequence"/>
</dbReference>
<evidence type="ECO:0000256" key="7">
    <source>
        <dbReference type="SAM" id="Phobius"/>
    </source>
</evidence>
<evidence type="ECO:0000256" key="6">
    <source>
        <dbReference type="ARBA" id="ARBA00023136"/>
    </source>
</evidence>
<dbReference type="PANTHER" id="PTHR34582:SF6">
    <property type="entry name" value="UPF0702 TRANSMEMBRANE PROTEIN YCAP"/>
    <property type="match status" value="1"/>
</dbReference>
<feature type="transmembrane region" description="Helical" evidence="7">
    <location>
        <begin position="71"/>
        <end position="92"/>
    </location>
</feature>
<dbReference type="STRING" id="332977.SAMN05421740_104142"/>
<feature type="domain" description="YetF C-terminal" evidence="8">
    <location>
        <begin position="94"/>
        <end position="168"/>
    </location>
</feature>
<accession>A0A1H7NXU3</accession>
<keyword evidence="5 7" id="KW-1133">Transmembrane helix</keyword>
<organism evidence="9 10">
    <name type="scientific">Parapedobacter koreensis</name>
    <dbReference type="NCBI Taxonomy" id="332977"/>
    <lineage>
        <taxon>Bacteria</taxon>
        <taxon>Pseudomonadati</taxon>
        <taxon>Bacteroidota</taxon>
        <taxon>Sphingobacteriia</taxon>
        <taxon>Sphingobacteriales</taxon>
        <taxon>Sphingobacteriaceae</taxon>
        <taxon>Parapedobacter</taxon>
    </lineage>
</organism>
<evidence type="ECO:0000313" key="10">
    <source>
        <dbReference type="Proteomes" id="UP000198916"/>
    </source>
</evidence>
<keyword evidence="6 7" id="KW-0472">Membrane</keyword>
<evidence type="ECO:0000256" key="3">
    <source>
        <dbReference type="ARBA" id="ARBA00022475"/>
    </source>
</evidence>
<comment type="similarity">
    <text evidence="2">Belongs to the UPF0702 family.</text>
</comment>
<dbReference type="Pfam" id="PF04239">
    <property type="entry name" value="DUF421"/>
    <property type="match status" value="1"/>
</dbReference>
<evidence type="ECO:0000256" key="2">
    <source>
        <dbReference type="ARBA" id="ARBA00006448"/>
    </source>
</evidence>
<dbReference type="InterPro" id="IPR023090">
    <property type="entry name" value="UPF0702_alpha/beta_dom_sf"/>
</dbReference>
<dbReference type="InterPro" id="IPR007353">
    <property type="entry name" value="DUF421"/>
</dbReference>
<dbReference type="RefSeq" id="WP_090605672.1">
    <property type="nucleotide sequence ID" value="NZ_FNZR01000004.1"/>
</dbReference>
<evidence type="ECO:0000313" key="9">
    <source>
        <dbReference type="EMBL" id="SEL28430.1"/>
    </source>
</evidence>
<dbReference type="GO" id="GO:0005886">
    <property type="term" value="C:plasma membrane"/>
    <property type="evidence" value="ECO:0007669"/>
    <property type="project" value="UniProtKB-SubCell"/>
</dbReference>
<dbReference type="Gene3D" id="3.30.240.20">
    <property type="entry name" value="bsu07140 like domains"/>
    <property type="match status" value="1"/>
</dbReference>
<dbReference type="AlphaFoldDB" id="A0A1H7NXU3"/>
<dbReference type="OrthoDB" id="6538282at2"/>